<reference evidence="1" key="1">
    <citation type="journal article" date="2014" name="Int. J. Syst. Evol. Microbiol.">
        <title>Complete genome sequence of Corynebacterium casei LMG S-19264T (=DSM 44701T), isolated from a smear-ripened cheese.</title>
        <authorList>
            <consortium name="US DOE Joint Genome Institute (JGI-PGF)"/>
            <person name="Walter F."/>
            <person name="Albersmeier A."/>
            <person name="Kalinowski J."/>
            <person name="Ruckert C."/>
        </authorList>
    </citation>
    <scope>NUCLEOTIDE SEQUENCE</scope>
    <source>
        <strain evidence="1">CGMCC 1.15254</strain>
    </source>
</reference>
<dbReference type="AlphaFoldDB" id="A0A917BWR1"/>
<protein>
    <recommendedName>
        <fullName evidence="3">Methyltransferase domain-containing protein</fullName>
    </recommendedName>
</protein>
<proteinExistence type="predicted"/>
<dbReference type="SUPFAM" id="SSF53335">
    <property type="entry name" value="S-adenosyl-L-methionine-dependent methyltransferases"/>
    <property type="match status" value="1"/>
</dbReference>
<dbReference type="Pfam" id="PF13489">
    <property type="entry name" value="Methyltransf_23"/>
    <property type="match status" value="1"/>
</dbReference>
<accession>A0A917BWR1</accession>
<dbReference type="Proteomes" id="UP000632498">
    <property type="component" value="Unassembled WGS sequence"/>
</dbReference>
<dbReference type="InterPro" id="IPR029063">
    <property type="entry name" value="SAM-dependent_MTases_sf"/>
</dbReference>
<dbReference type="RefSeq" id="WP_188663069.1">
    <property type="nucleotide sequence ID" value="NZ_BMHV01000008.1"/>
</dbReference>
<gene>
    <name evidence="1" type="ORF">GCM10011332_13350</name>
</gene>
<evidence type="ECO:0000313" key="2">
    <source>
        <dbReference type="Proteomes" id="UP000632498"/>
    </source>
</evidence>
<dbReference type="Gene3D" id="3.40.50.150">
    <property type="entry name" value="Vaccinia Virus protein VP39"/>
    <property type="match status" value="1"/>
</dbReference>
<sequence length="242" mass="27767">MTHYDKAFYGDLENTALPSSETIVPYLMTLIEPKSVIDFGCGTAWWLKTFKEQGVERIQGIDGPFVPDELLAIEAKEILRTDMSNPIDVIDHFDLSMSLEVAEHLPEGKASLFVDELCKAAPIVFFAAAIPGQGGAGHINEQWPSYWAAEFKRNGYKCFDIIRSRFWNVENVAWWYKQNAFLYVSEEKMDSFQSFESVEPEEIKNYIHPDLFASKLRYENPGFGKWSRMGVKAMRKSLLKRV</sequence>
<reference evidence="1" key="2">
    <citation type="submission" date="2020-09" db="EMBL/GenBank/DDBJ databases">
        <authorList>
            <person name="Sun Q."/>
            <person name="Zhou Y."/>
        </authorList>
    </citation>
    <scope>NUCLEOTIDE SEQUENCE</scope>
    <source>
        <strain evidence="1">CGMCC 1.15254</strain>
    </source>
</reference>
<evidence type="ECO:0008006" key="3">
    <source>
        <dbReference type="Google" id="ProtNLM"/>
    </source>
</evidence>
<organism evidence="1 2">
    <name type="scientific">Terasakiella brassicae</name>
    <dbReference type="NCBI Taxonomy" id="1634917"/>
    <lineage>
        <taxon>Bacteria</taxon>
        <taxon>Pseudomonadati</taxon>
        <taxon>Pseudomonadota</taxon>
        <taxon>Alphaproteobacteria</taxon>
        <taxon>Rhodospirillales</taxon>
        <taxon>Terasakiellaceae</taxon>
        <taxon>Terasakiella</taxon>
    </lineage>
</organism>
<name>A0A917BWR1_9PROT</name>
<evidence type="ECO:0000313" key="1">
    <source>
        <dbReference type="EMBL" id="GGF60922.1"/>
    </source>
</evidence>
<comment type="caution">
    <text evidence="1">The sequence shown here is derived from an EMBL/GenBank/DDBJ whole genome shotgun (WGS) entry which is preliminary data.</text>
</comment>
<dbReference type="EMBL" id="BMHV01000008">
    <property type="protein sequence ID" value="GGF60922.1"/>
    <property type="molecule type" value="Genomic_DNA"/>
</dbReference>
<keyword evidence="2" id="KW-1185">Reference proteome</keyword>